<evidence type="ECO:0000256" key="19">
    <source>
        <dbReference type="ARBA" id="ARBA00083139"/>
    </source>
</evidence>
<dbReference type="SMART" id="SM00382">
    <property type="entry name" value="AAA"/>
    <property type="match status" value="2"/>
</dbReference>
<keyword evidence="15" id="KW-0325">Glycoprotein</keyword>
<feature type="transmembrane region" description="Helical" evidence="21">
    <location>
        <begin position="2024"/>
        <end position="2049"/>
    </location>
</feature>
<dbReference type="InterPro" id="IPR026082">
    <property type="entry name" value="ABCA"/>
</dbReference>
<dbReference type="GO" id="GO:0005765">
    <property type="term" value="C:lysosomal membrane"/>
    <property type="evidence" value="ECO:0007669"/>
    <property type="project" value="UniProtKB-SubCell"/>
</dbReference>
<dbReference type="Pfam" id="PF00005">
    <property type="entry name" value="ABC_tran"/>
    <property type="match status" value="2"/>
</dbReference>
<feature type="compositionally biased region" description="Low complexity" evidence="20">
    <location>
        <begin position="1302"/>
        <end position="1331"/>
    </location>
</feature>
<keyword evidence="4" id="KW-0813">Transport</keyword>
<dbReference type="InterPro" id="IPR003593">
    <property type="entry name" value="AAA+_ATPase"/>
</dbReference>
<dbReference type="GO" id="GO:0005524">
    <property type="term" value="F:ATP binding"/>
    <property type="evidence" value="ECO:0007669"/>
    <property type="project" value="UniProtKB-KW"/>
</dbReference>
<feature type="transmembrane region" description="Helical" evidence="21">
    <location>
        <begin position="1966"/>
        <end position="1987"/>
    </location>
</feature>
<feature type="region of interest" description="Disordered" evidence="20">
    <location>
        <begin position="1287"/>
        <end position="1331"/>
    </location>
</feature>
<evidence type="ECO:0000256" key="17">
    <source>
        <dbReference type="ARBA" id="ARBA00059684"/>
    </source>
</evidence>
<dbReference type="GO" id="GO:0005319">
    <property type="term" value="F:lipid transporter activity"/>
    <property type="evidence" value="ECO:0007669"/>
    <property type="project" value="TreeGrafter"/>
</dbReference>
<sequence length="2558" mass="283427">MGFLHQLHLLLWKNVSLKRRGPWVLAFEIFIPLVLFFILLGLRQKKPAIPVKEAFYSAAPLTSAGIIPIMQSLCPDGQRDEFGFLQYKNSTVTQLLERIHEVVLQNHLFTADRPGLGQELESLQQHLESLSTSTGSSPLDNNFNTSQGFTVASVLKNQSGFHQFLVRNLSLPNDTASLLLSTPVNLKEVFNLIFGLYPRTGGGNSHSSGGEKETAHTPAEKILQLEEKLLGAMHSLDGGLIHKALIDPTKAVHRQALLKLMSQALGLAGGGAGQRYDPQGLKEVEGVLLTGAMLEMLTCGEDGTSELSKILLVPEKQQSLLQAYRSSVCGGGAGQRTERFGEMSQELREQIDTQSLIDKLHLAQANSSAPLSQSHLGALLKDLADVERLLRDVDLLSGLARLLPKGACAGHAPPGALANTTTSWSLNATTWGPNTTENPWGEGGEEEGGGREKEEVKEEENPRSQFSAFVQLWAGLQPILCGNNRIIEPEALKQGNMSSLGFTSKEQRNLGLLVHLMTTNPKILYSPIGSQVDKVIQKANETFAFVGNVTHYARVWLNISAQLRTYLEEGKLHHHLAWLQQLTSDLRGHPELLNGTDSDLLRGLLEGNYTLPNTSTLLQQLDTIDNAACGWTHFMSKVSVDIFKGFPDEDSIVNYTLNQAYHDNISVFASVIFQTNIDGSLPPHVLYKIRQNSSFTEKTNEIRRAYWRPGPNTGGKFYFLYGFVWIQDMMERAIINTFVGHDVVEPGNYVQMFPYPCYTRDDFLFVIEHMMPLCMVISWVYSVAMMIQHIVAEKEHRLKEVMKMMGLNNAVHWVAWFITGFVQLSISVTALTGILKYGRVLLHSDIFIIWLFLSIYAIATIMFCFLVSVIYSKAKLASACGGIIYFLSYVPYMYVAIREEVAHDKITAFEKCIASLMSTTAFGLGSKYFALYEVAGVGIQWRTINQSPVEGDDFNLGLSMMMLIIDASVYGVLTWYIEAVHPGMYGLPRPWYFPLQKSYWLGSGRVETWEWPWGGGARLSVMEEDQACAMEHRRSEEIRGIEEEPCHLPLVVCIDKLTKVYKTGNKLALNKLSLNLHENQVVSFLGHNGAGKTTTMSILTGLFPPTSGSATIYGHDIRTDMERIRQNLGMCPQHNVLFDKLSVEEHLWFYSKLKGMAEEDIRKEMDKMIDDLELNNKRHSLVQTLSGGMKRKLSVAIAFVGGSRAVILDEPTAGVDPYARRAIWDLILKYKQGRTILLSTHHMDEADLLGDRIAIISHGKLKCCGSPLFLKSTYGDGYKLTLVKKQSESGDQVTQPQPPSTLSPSSSSLSPSSSSLSPSSSSLSPSTSSSLSPCSEARVTQFIRQFVGSCLLLSDSNTELSYVLPSEAVKKGCFERLFQALEQNLAILALTSFGVMDTTLEEVFLKVSEEDQSLENSDADMKDSPGGISVGKPADAVGLRCSGKPQGDGVPGQGATAGGSSSVERPEVELSSLVMCSRLSQSQSSLRSSSSLGSVRGNEEGLYADFYGDYCRLFDNGQDPHSTSLRADAEEASPEPVVLEGQGSFKLEGWWLKLRQFHGLIVKRFHCAKRNTKGLFSQILLPAFFVCVAMTVALSVPSIGDLPPLILSPSQYHNYTQPRGNFIPYANEDRPQYRSKLSPDASPQKIANTLRLPSGVGATCVLKTPFNSTLDQLAQTLNPSANNSKTLAARYFDSMCLDSFTQGVPLSNFVPPPPSPAPSDDPDTRFDDGLWNFTATTPTTVRETVTSPPTLPLSIREPVRCICSMQGTGFSCPSGVGGRPPLMKVVTGDILVDITGRNVSEYLLYTSDRLRLHRYGGLTVGNIQKSVPASFGKKTPPMVRKIAVRRSAQVLFNNKGYHSMPTYLNVLNNAILRANLPPGKGNPAAYGITLTNHPMNRTSASLSLDYLLQGTDVVIAIFIIVAMSFVPASFVVFLVAEKSTKAKHLQFVSGCDPVIYWLANYIWDMLNYLVPATCCVLILFVFDLPAYTSPTNFPAVLSLFLLYGWSITPIMYPASFCFEVPSTAYVFLIVINLFIGITATVATFLLQLFEHDKDLKLVNSYLKSCFLIFPNYNLGHGLMEMAYNEYINEYYAKIGQFDKIKSPFEWDIVTRGLVAMTIEGFVGFFITILCQYNFLRKPSRVPVSSQPIEDDDVDVACERRRVLRGDADNDMLKIDNLTKVYKSRKMGRILAVDRLCLGVRPGECFGLLGVNGAGKTTTFKMLTGDESTTGGEAFIGGNSILRELLRVQQSIGYCPQFDALFEDLTAREHLELYTRLRGIPWKDEQRVVSWALEKLELSKYADKPAGTYSGGNKRKLSTAIALIGYPSLIFLDEPTTGMDPKARRFLWNLILDIIKTGRSVVLTSHSMEECEALCTRLGIMVNGRFKCLGSIQHLKNRFGDGYMITVRTRTSSSVKEVVRFFNRNFPEAVLKERHHTKVQFQLKSERISLAQVFSKMEQVVEVLGIEDYSVSQTTLDNVFVNFAKKQSDNLEQQESSPPAGGQSPLQRLLSLLRPRPANTELSALVSEEPGELESDDDEGLISFEEERVQLSFNTDTVC</sequence>
<protein>
    <recommendedName>
        <fullName evidence="18">ATP-binding cassette sub-family A member 2</fullName>
    </recommendedName>
    <alternativeName>
        <fullName evidence="19">ATP-binding cassette transporter 2</fullName>
    </alternativeName>
</protein>
<keyword evidence="10" id="KW-0967">Endosome</keyword>
<dbReference type="GO" id="GO:0051247">
    <property type="term" value="P:positive regulation of protein metabolic process"/>
    <property type="evidence" value="ECO:0007669"/>
    <property type="project" value="UniProtKB-ARBA"/>
</dbReference>
<evidence type="ECO:0000256" key="1">
    <source>
        <dbReference type="ARBA" id="ARBA00004155"/>
    </source>
</evidence>
<evidence type="ECO:0000256" key="8">
    <source>
        <dbReference type="ARBA" id="ARBA00022737"/>
    </source>
</evidence>
<comment type="similarity">
    <text evidence="3">Belongs to the ABC transporter superfamily. ABCA family.</text>
</comment>
<evidence type="ECO:0000256" key="16">
    <source>
        <dbReference type="ARBA" id="ARBA00023228"/>
    </source>
</evidence>
<feature type="transmembrane region" description="Helical" evidence="21">
    <location>
        <begin position="1913"/>
        <end position="1936"/>
    </location>
</feature>
<name>A0AAN8QRI6_9TELE</name>
<keyword evidence="5" id="KW-0488">Methylation</keyword>
<evidence type="ECO:0000256" key="21">
    <source>
        <dbReference type="SAM" id="Phobius"/>
    </source>
</evidence>
<evidence type="ECO:0000256" key="4">
    <source>
        <dbReference type="ARBA" id="ARBA00022448"/>
    </source>
</evidence>
<dbReference type="PANTHER" id="PTHR19229">
    <property type="entry name" value="ATP-BINDING CASSETTE TRANSPORTER SUBFAMILY A ABCA"/>
    <property type="match status" value="1"/>
</dbReference>
<dbReference type="Gene3D" id="3.40.50.300">
    <property type="entry name" value="P-loop containing nucleotide triphosphate hydrolases"/>
    <property type="match status" value="2"/>
</dbReference>
<feature type="transmembrane region" description="Helical" evidence="21">
    <location>
        <begin position="770"/>
        <end position="792"/>
    </location>
</feature>
<dbReference type="InterPro" id="IPR056264">
    <property type="entry name" value="R2_ABCA1-4-like"/>
</dbReference>
<dbReference type="GO" id="GO:0016887">
    <property type="term" value="F:ATP hydrolysis activity"/>
    <property type="evidence" value="ECO:0007669"/>
    <property type="project" value="InterPro"/>
</dbReference>
<dbReference type="SUPFAM" id="SSF52540">
    <property type="entry name" value="P-loop containing nucleoside triphosphate hydrolases"/>
    <property type="match status" value="2"/>
</dbReference>
<keyword evidence="24" id="KW-1185">Reference proteome</keyword>
<feature type="transmembrane region" description="Helical" evidence="21">
    <location>
        <begin position="813"/>
        <end position="835"/>
    </location>
</feature>
<feature type="transmembrane region" description="Helical" evidence="21">
    <location>
        <begin position="20"/>
        <end position="42"/>
    </location>
</feature>
<keyword evidence="12" id="KW-1278">Translocase</keyword>
<dbReference type="Proteomes" id="UP001356427">
    <property type="component" value="Unassembled WGS sequence"/>
</dbReference>
<evidence type="ECO:0000256" key="5">
    <source>
        <dbReference type="ARBA" id="ARBA00022481"/>
    </source>
</evidence>
<dbReference type="PANTHER" id="PTHR19229:SF36">
    <property type="entry name" value="ATP-BINDING CASSETTE SUB-FAMILY A MEMBER 2"/>
    <property type="match status" value="1"/>
</dbReference>
<dbReference type="InterPro" id="IPR017871">
    <property type="entry name" value="ABC_transporter-like_CS"/>
</dbReference>
<feature type="compositionally biased region" description="Basic and acidic residues" evidence="20">
    <location>
        <begin position="448"/>
        <end position="461"/>
    </location>
</feature>
<feature type="transmembrane region" description="Helical" evidence="21">
    <location>
        <begin position="876"/>
        <end position="897"/>
    </location>
</feature>
<dbReference type="InterPro" id="IPR027417">
    <property type="entry name" value="P-loop_NTPase"/>
</dbReference>
<feature type="transmembrane region" description="Helical" evidence="21">
    <location>
        <begin position="2108"/>
        <end position="2130"/>
    </location>
</feature>
<evidence type="ECO:0000256" key="20">
    <source>
        <dbReference type="SAM" id="MobiDB-lite"/>
    </source>
</evidence>
<dbReference type="InterPro" id="IPR013525">
    <property type="entry name" value="ABC2_TM"/>
</dbReference>
<feature type="region of interest" description="Disordered" evidence="20">
    <location>
        <begin position="430"/>
        <end position="461"/>
    </location>
</feature>
<keyword evidence="6" id="KW-0597">Phosphoprotein</keyword>
<dbReference type="Pfam" id="PF23321">
    <property type="entry name" value="R1_ABCA1"/>
    <property type="match status" value="1"/>
</dbReference>
<keyword evidence="9" id="KW-0547">Nucleotide-binding</keyword>
<dbReference type="PROSITE" id="PS50893">
    <property type="entry name" value="ABC_TRANSPORTER_2"/>
    <property type="match status" value="2"/>
</dbReference>
<evidence type="ECO:0000256" key="3">
    <source>
        <dbReference type="ARBA" id="ARBA00008869"/>
    </source>
</evidence>
<dbReference type="Pfam" id="PF12698">
    <property type="entry name" value="ABC2_membrane_3"/>
    <property type="match status" value="2"/>
</dbReference>
<dbReference type="CDD" id="cd03263">
    <property type="entry name" value="ABC_subfamily_A"/>
    <property type="match status" value="2"/>
</dbReference>
<evidence type="ECO:0000313" key="24">
    <source>
        <dbReference type="Proteomes" id="UP001356427"/>
    </source>
</evidence>
<reference evidence="23 24" key="1">
    <citation type="submission" date="2021-04" db="EMBL/GenBank/DDBJ databases">
        <authorList>
            <person name="De Guttry C."/>
            <person name="Zahm M."/>
            <person name="Klopp C."/>
            <person name="Cabau C."/>
            <person name="Louis A."/>
            <person name="Berthelot C."/>
            <person name="Parey E."/>
            <person name="Roest Crollius H."/>
            <person name="Montfort J."/>
            <person name="Robinson-Rechavi M."/>
            <person name="Bucao C."/>
            <person name="Bouchez O."/>
            <person name="Gislard M."/>
            <person name="Lluch J."/>
            <person name="Milhes M."/>
            <person name="Lampietro C."/>
            <person name="Lopez Roques C."/>
            <person name="Donnadieu C."/>
            <person name="Braasch I."/>
            <person name="Desvignes T."/>
            <person name="Postlethwait J."/>
            <person name="Bobe J."/>
            <person name="Wedekind C."/>
            <person name="Guiguen Y."/>
        </authorList>
    </citation>
    <scope>NUCLEOTIDE SEQUENCE [LARGE SCALE GENOMIC DNA]</scope>
    <source>
        <strain evidence="23">Cs_M1</strain>
        <tissue evidence="23">Blood</tissue>
    </source>
</reference>
<feature type="transmembrane region" description="Helical" evidence="21">
    <location>
        <begin position="847"/>
        <end position="869"/>
    </location>
</feature>
<comment type="subcellular location">
    <subcellularLocation>
        <location evidence="2">Endosome membrane</location>
    </subcellularLocation>
    <subcellularLocation>
        <location evidence="1">Lysosome membrane</location>
        <topology evidence="1">Multi-pass membrane protein</topology>
    </subcellularLocation>
</comment>
<keyword evidence="7 21" id="KW-0812">Transmembrane</keyword>
<feature type="region of interest" description="Disordered" evidence="20">
    <location>
        <begin position="1440"/>
        <end position="1464"/>
    </location>
</feature>
<keyword evidence="14 21" id="KW-0472">Membrane</keyword>
<gene>
    <name evidence="23" type="ORF">J4Q44_G00168220</name>
</gene>
<evidence type="ECO:0000256" key="7">
    <source>
        <dbReference type="ARBA" id="ARBA00022692"/>
    </source>
</evidence>
<dbReference type="InterPro" id="IPR003439">
    <property type="entry name" value="ABC_transporter-like_ATP-bd"/>
</dbReference>
<evidence type="ECO:0000256" key="6">
    <source>
        <dbReference type="ARBA" id="ARBA00022553"/>
    </source>
</evidence>
<evidence type="ECO:0000256" key="9">
    <source>
        <dbReference type="ARBA" id="ARBA00022741"/>
    </source>
</evidence>
<dbReference type="EMBL" id="JAGTTL010000014">
    <property type="protein sequence ID" value="KAK6313475.1"/>
    <property type="molecule type" value="Genomic_DNA"/>
</dbReference>
<comment type="function">
    <text evidence="17">Probable lipid transporter that modulates cholesterol sequestration in the late endosome/lysosome by regulating the intracellular sphingolipid metabolism, in turn participates in cholesterol homeostasis. May alter the transbilayer distribution of ceramide in the intraluminal membrane lipid bilayer, favoring its retention in the outer leaflet that results in increased acid ceramidase activity in the late endosome/lysosome, facilitating ceramide deacylation to sphingosine leading to the sequestration of free cholesterol in lysosomes. In addition regulates amyloid-beta production either by activating a signaling pathway that regulates amyloid precursor protein transcription through the modulation of sphingolipid metabolism or through its role in gamma-secretase processing of APP. May play a role in myelin formation.</text>
</comment>
<dbReference type="GO" id="GO:0010556">
    <property type="term" value="P:regulation of macromolecule biosynthetic process"/>
    <property type="evidence" value="ECO:0007669"/>
    <property type="project" value="UniProtKB-ARBA"/>
</dbReference>
<evidence type="ECO:0000256" key="15">
    <source>
        <dbReference type="ARBA" id="ARBA00023180"/>
    </source>
</evidence>
<organism evidence="23 24">
    <name type="scientific">Coregonus suidteri</name>
    <dbReference type="NCBI Taxonomy" id="861788"/>
    <lineage>
        <taxon>Eukaryota</taxon>
        <taxon>Metazoa</taxon>
        <taxon>Chordata</taxon>
        <taxon>Craniata</taxon>
        <taxon>Vertebrata</taxon>
        <taxon>Euteleostomi</taxon>
        <taxon>Actinopterygii</taxon>
        <taxon>Neopterygii</taxon>
        <taxon>Teleostei</taxon>
        <taxon>Protacanthopterygii</taxon>
        <taxon>Salmoniformes</taxon>
        <taxon>Salmonidae</taxon>
        <taxon>Coregoninae</taxon>
        <taxon>Coregonus</taxon>
    </lineage>
</organism>
<keyword evidence="13 21" id="KW-1133">Transmembrane helix</keyword>
<dbReference type="FunFam" id="3.40.50.300:FF:000612">
    <property type="entry name" value="ATP-binding cassette, sub-family A (ABC1), member 2"/>
    <property type="match status" value="1"/>
</dbReference>
<evidence type="ECO:0000256" key="18">
    <source>
        <dbReference type="ARBA" id="ARBA00068368"/>
    </source>
</evidence>
<dbReference type="GO" id="GO:0140359">
    <property type="term" value="F:ABC-type transporter activity"/>
    <property type="evidence" value="ECO:0007669"/>
    <property type="project" value="InterPro"/>
</dbReference>
<dbReference type="PROSITE" id="PS00211">
    <property type="entry name" value="ABC_TRANSPORTER_1"/>
    <property type="match status" value="1"/>
</dbReference>
<evidence type="ECO:0000256" key="10">
    <source>
        <dbReference type="ARBA" id="ARBA00022753"/>
    </source>
</evidence>
<feature type="transmembrane region" description="Helical" evidence="21">
    <location>
        <begin position="54"/>
        <end position="73"/>
    </location>
</feature>
<evidence type="ECO:0000256" key="14">
    <source>
        <dbReference type="ARBA" id="ARBA00023136"/>
    </source>
</evidence>
<evidence type="ECO:0000259" key="22">
    <source>
        <dbReference type="PROSITE" id="PS50893"/>
    </source>
</evidence>
<keyword evidence="8" id="KW-0677">Repeat</keyword>
<comment type="caution">
    <text evidence="23">The sequence shown here is derived from an EMBL/GenBank/DDBJ whole genome shotgun (WGS) entry which is preliminary data.</text>
</comment>
<keyword evidence="11" id="KW-0067">ATP-binding</keyword>
<evidence type="ECO:0000256" key="12">
    <source>
        <dbReference type="ARBA" id="ARBA00022967"/>
    </source>
</evidence>
<evidence type="ECO:0000256" key="13">
    <source>
        <dbReference type="ARBA" id="ARBA00022989"/>
    </source>
</evidence>
<feature type="domain" description="ABC transporter" evidence="22">
    <location>
        <begin position="2172"/>
        <end position="2407"/>
    </location>
</feature>
<evidence type="ECO:0000256" key="11">
    <source>
        <dbReference type="ARBA" id="ARBA00022840"/>
    </source>
</evidence>
<feature type="transmembrane region" description="Helical" evidence="21">
    <location>
        <begin position="1993"/>
        <end position="2012"/>
    </location>
</feature>
<evidence type="ECO:0000256" key="2">
    <source>
        <dbReference type="ARBA" id="ARBA00004608"/>
    </source>
</evidence>
<accession>A0AAN8QRI6</accession>
<proteinExistence type="inferred from homology"/>
<feature type="transmembrane region" description="Helical" evidence="21">
    <location>
        <begin position="956"/>
        <end position="977"/>
    </location>
</feature>
<dbReference type="GO" id="GO:0010008">
    <property type="term" value="C:endosome membrane"/>
    <property type="evidence" value="ECO:0007669"/>
    <property type="project" value="UniProtKB-SubCell"/>
</dbReference>
<evidence type="ECO:0000313" key="23">
    <source>
        <dbReference type="EMBL" id="KAK6313475.1"/>
    </source>
</evidence>
<dbReference type="FunFam" id="3.40.50.300:FF:000511">
    <property type="entry name" value="ATP-binding cassette, sub-family A (ABC1), member 2"/>
    <property type="match status" value="1"/>
</dbReference>
<keyword evidence="16" id="KW-0458">Lysosome</keyword>
<feature type="domain" description="ABC transporter" evidence="22">
    <location>
        <begin position="1052"/>
        <end position="1283"/>
    </location>
</feature>